<protein>
    <submittedName>
        <fullName evidence="1">Uncharacterized protein</fullName>
    </submittedName>
</protein>
<name>A0A078LTL7_9PSED</name>
<reference evidence="1 2" key="1">
    <citation type="submission" date="2014-07" db="EMBL/GenBank/DDBJ databases">
        <authorList>
            <person name="Urmite Genomes Urmite Genomes"/>
        </authorList>
    </citation>
    <scope>NUCLEOTIDE SEQUENCE [LARGE SCALE GENOMIC DNA]</scope>
    <source>
        <strain evidence="1 2">20_BN</strain>
    </source>
</reference>
<keyword evidence="2" id="KW-1185">Reference proteome</keyword>
<dbReference type="EMBL" id="CCSF01000001">
    <property type="protein sequence ID" value="CDZ94499.1"/>
    <property type="molecule type" value="Genomic_DNA"/>
</dbReference>
<proteinExistence type="predicted"/>
<accession>A0A078LTL7</accession>
<dbReference type="SUPFAM" id="SSF51197">
    <property type="entry name" value="Clavaminate synthase-like"/>
    <property type="match status" value="1"/>
</dbReference>
<sequence>MSEVTTPLVNAAGVLRTSAQPTTETLQAPGEHVEAVLDSLLPTSDADWSGLSMDETITRLAAEIDQNGFAILENYLSPEMLEQGRTFISQQTQQHNGEYFAIHGIEALSGSLPASLALSTPLREMLSELYKTQTGRAPSAEEQVFPVIRCLQGKSGLKQSHFYHFDATAVTALLPLYIPTEGEHCGDLIIFPNLRPVRFNALFNVIEKAVLHNSFSQKMVALAVKRGWLKPIRLKLEPGNLYLFWGYRSLHANDECDPALLRATALFHFGNPHHDSWLARLILGTNKRRAKLDHNGLRPVN</sequence>
<evidence type="ECO:0000313" key="1">
    <source>
        <dbReference type="EMBL" id="CDZ94499.1"/>
    </source>
</evidence>
<dbReference type="AlphaFoldDB" id="A0A078LTL7"/>
<organism evidence="1 2">
    <name type="scientific">Pseudomonas saudiphocaensis</name>
    <dbReference type="NCBI Taxonomy" id="1499686"/>
    <lineage>
        <taxon>Bacteria</taxon>
        <taxon>Pseudomonadati</taxon>
        <taxon>Pseudomonadota</taxon>
        <taxon>Gammaproteobacteria</taxon>
        <taxon>Pseudomonadales</taxon>
        <taxon>Pseudomonadaceae</taxon>
        <taxon>Pseudomonas</taxon>
    </lineage>
</organism>
<dbReference type="eggNOG" id="ENOG5030W6E">
    <property type="taxonomic scope" value="Bacteria"/>
</dbReference>
<dbReference type="HOGENOM" id="CLU_091004_0_0_6"/>
<evidence type="ECO:0000313" key="2">
    <source>
        <dbReference type="Proteomes" id="UP000053902"/>
    </source>
</evidence>
<dbReference type="Proteomes" id="UP000053902">
    <property type="component" value="Unassembled WGS sequence"/>
</dbReference>
<dbReference type="RefSeq" id="WP_331709044.1">
    <property type="nucleotide sequence ID" value="NZ_CCSF01000001.1"/>
</dbReference>
<gene>
    <name evidence="1" type="ORF">BN1079_01822</name>
</gene>